<dbReference type="OrthoDB" id="10318859at2759"/>
<dbReference type="KEGG" id="csl:COCSUDRAFT_57247"/>
<evidence type="ECO:0008006" key="4">
    <source>
        <dbReference type="Google" id="ProtNLM"/>
    </source>
</evidence>
<keyword evidence="1" id="KW-0732">Signal</keyword>
<accession>I0YQL0</accession>
<dbReference type="Gene3D" id="3.40.50.1110">
    <property type="entry name" value="SGNH hydrolase"/>
    <property type="match status" value="1"/>
</dbReference>
<sequence>MSPASIRRRALLLFVLTSAAASDDTTLECQNDCDYGILPGLWRDQGRPQWQLVSQCCQLRDLVGEARHAPADWNSTEDEDPAVRILIFGDSVERITLHDLCDQDQWDNWGHDQTLFHSCRRGRVLLSRQSMIGVNPDGPYHMGMTGSPFQRILNGFASHRAFTGYEPDAVVFSSFLWDMQRWGHYEPDRISGKELDPATLAEWSGQFLNVLRFIQENSPEAAVRVFKTTVPPLTKDCASSEGRFQVAEMGRKGHVLALNAVAKGVAAAEGWATVDMSQVTGYFSEREYLRDMHHPARQISLTALNLLLNVVFSRVEISGRDAVFTNQDVWGSY</sequence>
<protein>
    <recommendedName>
        <fullName evidence="4">SGNH hydrolase-type esterase domain-containing protein</fullName>
    </recommendedName>
</protein>
<feature type="chain" id="PRO_5003636383" description="SGNH hydrolase-type esterase domain-containing protein" evidence="1">
    <location>
        <begin position="22"/>
        <end position="333"/>
    </location>
</feature>
<dbReference type="SUPFAM" id="SSF52266">
    <property type="entry name" value="SGNH hydrolase"/>
    <property type="match status" value="1"/>
</dbReference>
<dbReference type="Proteomes" id="UP000007264">
    <property type="component" value="Unassembled WGS sequence"/>
</dbReference>
<keyword evidence="3" id="KW-1185">Reference proteome</keyword>
<name>I0YQL0_COCSC</name>
<gene>
    <name evidence="2" type="ORF">COCSUDRAFT_57247</name>
</gene>
<reference evidence="2 3" key="1">
    <citation type="journal article" date="2012" name="Genome Biol.">
        <title>The genome of the polar eukaryotic microalga coccomyxa subellipsoidea reveals traits of cold adaptation.</title>
        <authorList>
            <person name="Blanc G."/>
            <person name="Agarkova I."/>
            <person name="Grimwood J."/>
            <person name="Kuo A."/>
            <person name="Brueggeman A."/>
            <person name="Dunigan D."/>
            <person name="Gurnon J."/>
            <person name="Ladunga I."/>
            <person name="Lindquist E."/>
            <person name="Lucas S."/>
            <person name="Pangilinan J."/>
            <person name="Proschold T."/>
            <person name="Salamov A."/>
            <person name="Schmutz J."/>
            <person name="Weeks D."/>
            <person name="Yamada T."/>
            <person name="Claverie J.M."/>
            <person name="Grigoriev I."/>
            <person name="Van Etten J."/>
            <person name="Lomsadze A."/>
            <person name="Borodovsky M."/>
        </authorList>
    </citation>
    <scope>NUCLEOTIDE SEQUENCE [LARGE SCALE GENOMIC DNA]</scope>
    <source>
        <strain evidence="2 3">C-169</strain>
    </source>
</reference>
<evidence type="ECO:0000313" key="2">
    <source>
        <dbReference type="EMBL" id="EIE20679.1"/>
    </source>
</evidence>
<evidence type="ECO:0000256" key="1">
    <source>
        <dbReference type="SAM" id="SignalP"/>
    </source>
</evidence>
<proteinExistence type="predicted"/>
<dbReference type="RefSeq" id="XP_005645223.1">
    <property type="nucleotide sequence ID" value="XM_005645166.1"/>
</dbReference>
<evidence type="ECO:0000313" key="3">
    <source>
        <dbReference type="Proteomes" id="UP000007264"/>
    </source>
</evidence>
<organism evidence="2 3">
    <name type="scientific">Coccomyxa subellipsoidea (strain C-169)</name>
    <name type="common">Green microalga</name>
    <dbReference type="NCBI Taxonomy" id="574566"/>
    <lineage>
        <taxon>Eukaryota</taxon>
        <taxon>Viridiplantae</taxon>
        <taxon>Chlorophyta</taxon>
        <taxon>core chlorophytes</taxon>
        <taxon>Trebouxiophyceae</taxon>
        <taxon>Trebouxiophyceae incertae sedis</taxon>
        <taxon>Coccomyxaceae</taxon>
        <taxon>Coccomyxa</taxon>
        <taxon>Coccomyxa subellipsoidea</taxon>
    </lineage>
</organism>
<feature type="signal peptide" evidence="1">
    <location>
        <begin position="1"/>
        <end position="21"/>
    </location>
</feature>
<dbReference type="AlphaFoldDB" id="I0YQL0"/>
<comment type="caution">
    <text evidence="2">The sequence shown here is derived from an EMBL/GenBank/DDBJ whole genome shotgun (WGS) entry which is preliminary data.</text>
</comment>
<dbReference type="GeneID" id="17038658"/>
<dbReference type="EMBL" id="AGSI01000014">
    <property type="protein sequence ID" value="EIE20679.1"/>
    <property type="molecule type" value="Genomic_DNA"/>
</dbReference>
<dbReference type="InterPro" id="IPR036514">
    <property type="entry name" value="SGNH_hydro_sf"/>
</dbReference>